<dbReference type="KEGG" id="smur:BWP33_09880"/>
<organism evidence="5 6">
    <name type="scientific">Simonsiella muelleri ATCC 29453</name>
    <dbReference type="NCBI Taxonomy" id="641147"/>
    <lineage>
        <taxon>Bacteria</taxon>
        <taxon>Pseudomonadati</taxon>
        <taxon>Pseudomonadota</taxon>
        <taxon>Betaproteobacteria</taxon>
        <taxon>Neisseriales</taxon>
        <taxon>Neisseriaceae</taxon>
        <taxon>Simonsiella</taxon>
    </lineage>
</organism>
<dbReference type="GO" id="GO:0005829">
    <property type="term" value="C:cytosol"/>
    <property type="evidence" value="ECO:0007669"/>
    <property type="project" value="TreeGrafter"/>
</dbReference>
<dbReference type="OrthoDB" id="8606430at2"/>
<dbReference type="InterPro" id="IPR028978">
    <property type="entry name" value="Chorismate_lyase_/UTRA_dom_sf"/>
</dbReference>
<reference evidence="5 6" key="2">
    <citation type="submission" date="2011-10" db="EMBL/GenBank/DDBJ databases">
        <title>The Genome Sequence of Simonsiella muelleri ATCC 29453.</title>
        <authorList>
            <consortium name="The Broad Institute Genome Sequencing Platform"/>
            <consortium name="The Broad Institute Genome Sequencing Center for Infectious Disease"/>
            <person name="Earl A."/>
            <person name="Ward D."/>
            <person name="Feldgarden M."/>
            <person name="Gevers D."/>
            <person name="Izard J."/>
            <person name="Baranova O.V."/>
            <person name="Blanton J.M."/>
            <person name="Tanner A.C."/>
            <person name="Dewhirst F."/>
            <person name="Young S.K."/>
            <person name="Zeng Q."/>
            <person name="Gargeya S."/>
            <person name="Fitzgerald M."/>
            <person name="Haas B."/>
            <person name="Abouelleil A."/>
            <person name="Alvarado L."/>
            <person name="Arachchi H.M."/>
            <person name="Berlin A."/>
            <person name="Brown A."/>
            <person name="Chapman S.B."/>
            <person name="Chen Z."/>
            <person name="Dunbar C."/>
            <person name="Freedman E."/>
            <person name="Gearin G."/>
            <person name="Goldberg J."/>
            <person name="Griggs A."/>
            <person name="Gujja S."/>
            <person name="Heiman D."/>
            <person name="Howarth C."/>
            <person name="Larson L."/>
            <person name="Lui A."/>
            <person name="MacDonald P.J.P."/>
            <person name="Montmayeur A."/>
            <person name="Murphy C."/>
            <person name="Neiman D."/>
            <person name="Pearson M."/>
            <person name="Priest M."/>
            <person name="Roberts A."/>
            <person name="Saif S."/>
            <person name="Shea T."/>
            <person name="Shenoy N."/>
            <person name="Sisk P."/>
            <person name="Stolte C."/>
            <person name="Sykes S."/>
            <person name="Wortman J."/>
            <person name="Nusbaum C."/>
            <person name="Birren B."/>
        </authorList>
    </citation>
    <scope>NUCLEOTIDE SEQUENCE [LARGE SCALE GENOMIC DNA]</scope>
    <source>
        <strain evidence="5 6">ATCC 29453</strain>
    </source>
</reference>
<proteinExistence type="predicted"/>
<evidence type="ECO:0000256" key="3">
    <source>
        <dbReference type="ARBA" id="ARBA00023239"/>
    </source>
</evidence>
<gene>
    <name evidence="5" type="ORF">HMPREF9021_00679</name>
</gene>
<protein>
    <recommendedName>
        <fullName evidence="7">Chorismate lyase</fullName>
    </recommendedName>
</protein>
<dbReference type="Pfam" id="PF04345">
    <property type="entry name" value="Chor_lyase"/>
    <property type="match status" value="1"/>
</dbReference>
<dbReference type="PANTHER" id="PTHR38683:SF1">
    <property type="entry name" value="CHORISMATE PYRUVATE-LYASE"/>
    <property type="match status" value="1"/>
</dbReference>
<keyword evidence="3" id="KW-0456">Lyase</keyword>
<evidence type="ECO:0000256" key="4">
    <source>
        <dbReference type="ARBA" id="ARBA00023317"/>
    </source>
</evidence>
<comment type="caution">
    <text evidence="5">The sequence shown here is derived from an EMBL/GenBank/DDBJ whole genome shotgun (WGS) entry which is preliminary data.</text>
</comment>
<accession>V9H935</accession>
<dbReference type="InterPro" id="IPR007440">
    <property type="entry name" value="Chorismate--pyruvate_lyase"/>
</dbReference>
<dbReference type="eggNOG" id="COG3161">
    <property type="taxonomic scope" value="Bacteria"/>
</dbReference>
<dbReference type="Gene3D" id="3.40.1410.10">
    <property type="entry name" value="Chorismate lyase-like"/>
    <property type="match status" value="1"/>
</dbReference>
<evidence type="ECO:0008006" key="7">
    <source>
        <dbReference type="Google" id="ProtNLM"/>
    </source>
</evidence>
<dbReference type="AlphaFoldDB" id="V9H935"/>
<keyword evidence="6" id="KW-1185">Reference proteome</keyword>
<dbReference type="HOGENOM" id="CLU_1576025_0_0_4"/>
<evidence type="ECO:0000313" key="6">
    <source>
        <dbReference type="Proteomes" id="UP000017813"/>
    </source>
</evidence>
<keyword evidence="4" id="KW-0670">Pyruvate</keyword>
<evidence type="ECO:0000313" key="5">
    <source>
        <dbReference type="EMBL" id="EFG31410.1"/>
    </source>
</evidence>
<dbReference type="Proteomes" id="UP000017813">
    <property type="component" value="Unassembled WGS sequence"/>
</dbReference>
<keyword evidence="2" id="KW-0831">Ubiquinone biosynthesis</keyword>
<dbReference type="SUPFAM" id="SSF64288">
    <property type="entry name" value="Chorismate lyase-like"/>
    <property type="match status" value="1"/>
</dbReference>
<evidence type="ECO:0000256" key="1">
    <source>
        <dbReference type="ARBA" id="ARBA00022490"/>
    </source>
</evidence>
<dbReference type="GO" id="GO:0008813">
    <property type="term" value="F:chorismate lyase activity"/>
    <property type="evidence" value="ECO:0007669"/>
    <property type="project" value="InterPro"/>
</dbReference>
<dbReference type="GO" id="GO:0006744">
    <property type="term" value="P:ubiquinone biosynthetic process"/>
    <property type="evidence" value="ECO:0007669"/>
    <property type="project" value="UniProtKB-KW"/>
</dbReference>
<sequence>MNDLIWQNNCPAPSPLRNWAQADSLTQTLSELADFSVKLKSFGKTSDFPYFADFRLPETMFGRSVILCLNDVPVVHAQSVCAMNSMWREILDCGTTPLGKILFSGSLKGLIRNEIQFAQPENYLLARRSWFEWQGERLYLVECFLQEIEKFITNVNSIK</sequence>
<evidence type="ECO:0000256" key="2">
    <source>
        <dbReference type="ARBA" id="ARBA00022688"/>
    </source>
</evidence>
<dbReference type="PANTHER" id="PTHR38683">
    <property type="entry name" value="CHORISMATE PYRUVATE-LYASE"/>
    <property type="match status" value="1"/>
</dbReference>
<dbReference type="RefSeq" id="WP_002641463.1">
    <property type="nucleotide sequence ID" value="NZ_CP019448.1"/>
</dbReference>
<reference evidence="5 6" key="1">
    <citation type="submission" date="2010-03" db="EMBL/GenBank/DDBJ databases">
        <authorList>
            <consortium name="The Broad Institute Genome Sequencing Platform"/>
            <person name="Ward D."/>
            <person name="Earl A."/>
            <person name="Feldgarden M."/>
            <person name="Gevers D."/>
            <person name="Young S."/>
            <person name="Zeng Q."/>
            <person name="Koehrsen M."/>
            <person name="Alvarado L."/>
            <person name="Berlin A.M."/>
            <person name="Borenstein D."/>
            <person name="Chapman S.B."/>
            <person name="Chen Z."/>
            <person name="Engels R."/>
            <person name="Freedman E."/>
            <person name="Gellesch M."/>
            <person name="Goldberg J."/>
            <person name="Griggs A."/>
            <person name="Gujja S."/>
            <person name="Heilman E.R."/>
            <person name="Heiman D.I."/>
            <person name="Hepburn T.A."/>
            <person name="Howarth C."/>
            <person name="Jen D."/>
            <person name="Larson L."/>
            <person name="Mehta T."/>
            <person name="Park D."/>
            <person name="Pearson M."/>
            <person name="Richards J."/>
            <person name="Roberts A."/>
            <person name="Saif S."/>
            <person name="Shea T.D."/>
            <person name="Shenoy N."/>
            <person name="Sisk P."/>
            <person name="Stolte C."/>
            <person name="Sykes S.N."/>
            <person name="Walk T."/>
            <person name="White J."/>
            <person name="Yandava C."/>
            <person name="Izard J."/>
            <person name="Baranova O.V."/>
            <person name="Blanton J.M."/>
            <person name="Tanner A.C."/>
            <person name="Dewhirst F."/>
            <person name="Haas B."/>
            <person name="Nusbaum C."/>
            <person name="Birren B."/>
        </authorList>
    </citation>
    <scope>NUCLEOTIDE SEQUENCE [LARGE SCALE GENOMIC DNA]</scope>
    <source>
        <strain evidence="5 6">ATCC 29453</strain>
    </source>
</reference>
<dbReference type="STRING" id="641147.HMPREF9021_00679"/>
<dbReference type="EMBL" id="ADCY02000011">
    <property type="protein sequence ID" value="EFG31410.1"/>
    <property type="molecule type" value="Genomic_DNA"/>
</dbReference>
<keyword evidence="1" id="KW-0963">Cytoplasm</keyword>
<name>V9H935_9NEIS</name>